<evidence type="ECO:0000313" key="2">
    <source>
        <dbReference type="EMBL" id="KAK2941518.1"/>
    </source>
</evidence>
<keyword evidence="3" id="KW-1185">Reference proteome</keyword>
<organism evidence="2 3">
    <name type="scientific">Blattamonas nauphoetae</name>
    <dbReference type="NCBI Taxonomy" id="2049346"/>
    <lineage>
        <taxon>Eukaryota</taxon>
        <taxon>Metamonada</taxon>
        <taxon>Preaxostyla</taxon>
        <taxon>Oxymonadida</taxon>
        <taxon>Blattamonas</taxon>
    </lineage>
</organism>
<protein>
    <submittedName>
        <fullName evidence="2">Uncharacterized protein</fullName>
    </submittedName>
</protein>
<feature type="region of interest" description="Disordered" evidence="1">
    <location>
        <begin position="1"/>
        <end position="43"/>
    </location>
</feature>
<sequence length="92" mass="10774">MKELKGEKEQKAMKEQKGEKERKVMNERKGKKEQKGEKEQKVMKELKVKEEKARVHYRSVLRPLVDSPLFVVDSLLLVRGHDTAETVFALTH</sequence>
<proteinExistence type="predicted"/>
<dbReference type="EMBL" id="JARBJD010000494">
    <property type="protein sequence ID" value="KAK2941518.1"/>
    <property type="molecule type" value="Genomic_DNA"/>
</dbReference>
<accession>A0ABQ9WQ99</accession>
<reference evidence="2 3" key="1">
    <citation type="journal article" date="2022" name="bioRxiv">
        <title>Genomics of Preaxostyla Flagellates Illuminates Evolutionary Transitions and the Path Towards Mitochondrial Loss.</title>
        <authorList>
            <person name="Novak L.V.F."/>
            <person name="Treitli S.C."/>
            <person name="Pyrih J."/>
            <person name="Halakuc P."/>
            <person name="Pipaliya S.V."/>
            <person name="Vacek V."/>
            <person name="Brzon O."/>
            <person name="Soukal P."/>
            <person name="Eme L."/>
            <person name="Dacks J.B."/>
            <person name="Karnkowska A."/>
            <person name="Elias M."/>
            <person name="Hampl V."/>
        </authorList>
    </citation>
    <scope>NUCLEOTIDE SEQUENCE [LARGE SCALE GENOMIC DNA]</scope>
    <source>
        <strain evidence="2">NAU3</strain>
        <tissue evidence="2">Gut</tissue>
    </source>
</reference>
<name>A0ABQ9WQ99_9EUKA</name>
<comment type="caution">
    <text evidence="2">The sequence shown here is derived from an EMBL/GenBank/DDBJ whole genome shotgun (WGS) entry which is preliminary data.</text>
</comment>
<gene>
    <name evidence="2" type="ORF">BLNAU_23570</name>
</gene>
<evidence type="ECO:0000313" key="3">
    <source>
        <dbReference type="Proteomes" id="UP001281761"/>
    </source>
</evidence>
<evidence type="ECO:0000256" key="1">
    <source>
        <dbReference type="SAM" id="MobiDB-lite"/>
    </source>
</evidence>
<dbReference type="Proteomes" id="UP001281761">
    <property type="component" value="Unassembled WGS sequence"/>
</dbReference>